<dbReference type="Pfam" id="PF12680">
    <property type="entry name" value="SnoaL_2"/>
    <property type="match status" value="1"/>
</dbReference>
<keyword evidence="3" id="KW-1185">Reference proteome</keyword>
<proteinExistence type="predicted"/>
<evidence type="ECO:0000313" key="2">
    <source>
        <dbReference type="EMBL" id="MCK9688092.1"/>
    </source>
</evidence>
<dbReference type="RefSeq" id="WP_275684137.1">
    <property type="nucleotide sequence ID" value="NZ_JAJLJH010000007.1"/>
</dbReference>
<accession>A0A9X1YLR4</accession>
<protein>
    <submittedName>
        <fullName evidence="2">Nuclear transport factor 2 family protein</fullName>
    </submittedName>
</protein>
<sequence>MYHAIVRRKLRRAFADINAGRYDGIVAQFAPQHRHAMPGRHALAGERHGVASTALWYARLQRLLPGLAFDVRSIVVGGMPWRTTAAVAWDDRFALPDGTTGSNTGVHEFELRWGRVHSLVIHCDSQRLQHYCDRLVECGVAEAGAEPITDVR</sequence>
<dbReference type="Proteomes" id="UP001139353">
    <property type="component" value="Unassembled WGS sequence"/>
</dbReference>
<evidence type="ECO:0000313" key="3">
    <source>
        <dbReference type="Proteomes" id="UP001139353"/>
    </source>
</evidence>
<dbReference type="SUPFAM" id="SSF54427">
    <property type="entry name" value="NTF2-like"/>
    <property type="match status" value="1"/>
</dbReference>
<dbReference type="EMBL" id="JAJLJH010000007">
    <property type="protein sequence ID" value="MCK9688092.1"/>
    <property type="molecule type" value="Genomic_DNA"/>
</dbReference>
<reference evidence="2" key="1">
    <citation type="submission" date="2021-11" db="EMBL/GenBank/DDBJ databases">
        <title>BS-T2-15 a new species belonging to the Comamonadaceae family isolated from the soil of a French oak forest.</title>
        <authorList>
            <person name="Mieszkin S."/>
            <person name="Alain K."/>
        </authorList>
    </citation>
    <scope>NUCLEOTIDE SEQUENCE</scope>
    <source>
        <strain evidence="2">BS-T2-15</strain>
    </source>
</reference>
<dbReference type="InterPro" id="IPR037401">
    <property type="entry name" value="SnoaL-like"/>
</dbReference>
<name>A0A9X1YLR4_9BURK</name>
<organism evidence="2 3">
    <name type="scientific">Scleromatobacter humisilvae</name>
    <dbReference type="NCBI Taxonomy" id="2897159"/>
    <lineage>
        <taxon>Bacteria</taxon>
        <taxon>Pseudomonadati</taxon>
        <taxon>Pseudomonadota</taxon>
        <taxon>Betaproteobacteria</taxon>
        <taxon>Burkholderiales</taxon>
        <taxon>Sphaerotilaceae</taxon>
        <taxon>Scleromatobacter</taxon>
    </lineage>
</organism>
<comment type="caution">
    <text evidence="2">The sequence shown here is derived from an EMBL/GenBank/DDBJ whole genome shotgun (WGS) entry which is preliminary data.</text>
</comment>
<evidence type="ECO:0000259" key="1">
    <source>
        <dbReference type="Pfam" id="PF12680"/>
    </source>
</evidence>
<dbReference type="InterPro" id="IPR032710">
    <property type="entry name" value="NTF2-like_dom_sf"/>
</dbReference>
<dbReference type="Gene3D" id="3.10.450.50">
    <property type="match status" value="1"/>
</dbReference>
<feature type="domain" description="SnoaL-like" evidence="1">
    <location>
        <begin position="11"/>
        <end position="116"/>
    </location>
</feature>
<gene>
    <name evidence="2" type="ORF">LPC04_20500</name>
</gene>
<dbReference type="AlphaFoldDB" id="A0A9X1YLR4"/>